<gene>
    <name evidence="1" type="ORF">FF011L_10990</name>
</gene>
<reference evidence="1 2" key="1">
    <citation type="submission" date="2019-02" db="EMBL/GenBank/DDBJ databases">
        <title>Deep-cultivation of Planctomycetes and their phenomic and genomic characterization uncovers novel biology.</title>
        <authorList>
            <person name="Wiegand S."/>
            <person name="Jogler M."/>
            <person name="Boedeker C."/>
            <person name="Pinto D."/>
            <person name="Vollmers J."/>
            <person name="Rivas-Marin E."/>
            <person name="Kohn T."/>
            <person name="Peeters S.H."/>
            <person name="Heuer A."/>
            <person name="Rast P."/>
            <person name="Oberbeckmann S."/>
            <person name="Bunk B."/>
            <person name="Jeske O."/>
            <person name="Meyerdierks A."/>
            <person name="Storesund J.E."/>
            <person name="Kallscheuer N."/>
            <person name="Luecker S."/>
            <person name="Lage O.M."/>
            <person name="Pohl T."/>
            <person name="Merkel B.J."/>
            <person name="Hornburger P."/>
            <person name="Mueller R.-W."/>
            <person name="Bruemmer F."/>
            <person name="Labrenz M."/>
            <person name="Spormann A.M."/>
            <person name="Op den Camp H."/>
            <person name="Overmann J."/>
            <person name="Amann R."/>
            <person name="Jetten M.S.M."/>
            <person name="Mascher T."/>
            <person name="Medema M.H."/>
            <person name="Devos D.P."/>
            <person name="Kaster A.-K."/>
            <person name="Ovreas L."/>
            <person name="Rohde M."/>
            <person name="Galperin M.Y."/>
            <person name="Jogler C."/>
        </authorList>
    </citation>
    <scope>NUCLEOTIDE SEQUENCE [LARGE SCALE GENOMIC DNA]</scope>
    <source>
        <strain evidence="1 2">FF011L</strain>
    </source>
</reference>
<evidence type="ECO:0000313" key="2">
    <source>
        <dbReference type="Proteomes" id="UP000320672"/>
    </source>
</evidence>
<dbReference type="Proteomes" id="UP000320672">
    <property type="component" value="Chromosome"/>
</dbReference>
<proteinExistence type="predicted"/>
<sequence length="525" mass="59866">MPLRRKLAIWQLPEHRRYCSSVRPTCCTDPAYTTNAACCFTSSKSRPDQRATAMPLRRKLAFCHLPEHRRYRSSVRPTCYTDPGYTTNAACCFTSSKSRPDQRAIAMPLRRRLVACHLPEHRRYRSSIRPTCCTDPAYTTNAACCFTSSKSRPDQRAIAMPLRRKLALWHLPEHRRYRSLVRPTCCTDPGYTTNAACCFTSSKSRPDQRAIAMPLRRTLAFSHLPEHRRYRSSVRPTCCTDPAYTTNAACCFTSSKSRPDQRAIAMPLRRTIAVCHLPEHRRYRSSVRPTCCTDPAYTTNAACCFTSSKSRPDQRTIAMPLRRTLALWQLPEHRRYCSSVRPTCCTDPAYTTNSACCFTSSKSRPDQRATAMPLRRKLAIWQLPEHRRFCSSVRPTCCTDPAYTTNAACCFTSSKSRPDQRAIAMPLRRTLALSHLPEHRRYRSSVRPTCCTDPAYTTNSACCFTSSKSRPDQRATAMPLRQKLALWHLPEHRRYRSLVRPTCCLTSRPPKVSARAGIHCHQASA</sequence>
<keyword evidence="2" id="KW-1185">Reference proteome</keyword>
<organism evidence="1 2">
    <name type="scientific">Roseimaritima multifibrata</name>
    <dbReference type="NCBI Taxonomy" id="1930274"/>
    <lineage>
        <taxon>Bacteria</taxon>
        <taxon>Pseudomonadati</taxon>
        <taxon>Planctomycetota</taxon>
        <taxon>Planctomycetia</taxon>
        <taxon>Pirellulales</taxon>
        <taxon>Pirellulaceae</taxon>
        <taxon>Roseimaritima</taxon>
    </lineage>
</organism>
<evidence type="ECO:0000313" key="1">
    <source>
        <dbReference type="EMBL" id="QDS92357.1"/>
    </source>
</evidence>
<name>A0A517MC57_9BACT</name>
<accession>A0A517MC57</accession>
<dbReference type="KEGG" id="rml:FF011L_10990"/>
<dbReference type="AlphaFoldDB" id="A0A517MC57"/>
<protein>
    <submittedName>
        <fullName evidence="1">Uncharacterized protein</fullName>
    </submittedName>
</protein>
<dbReference type="EMBL" id="CP036262">
    <property type="protein sequence ID" value="QDS92357.1"/>
    <property type="molecule type" value="Genomic_DNA"/>
</dbReference>